<gene>
    <name evidence="1" type="ORF">PG996_014181</name>
</gene>
<accession>A0ABR1TIB4</accession>
<sequence>MWIFQDCRPYAIDPPNHLRLLEAAKDAEFTPFPRLPVELRYKIPSPRLPELLFHAYINPKLDQIHMSCIYKPLCPTLLRAHLNRLEKLSIRTCFEWGHDINTPEFCRVPKFAFSKPYPSPDMVEHRTLGNFLFYVQPRYFPNLRTLTVHWGRRQVYLQEIADNKSHSVRATTVFRNKENGNGLRIEGLFDGNTFGGLRVRFLTKNEVARYGDCQPAAKHDAWLECVGVTLWSIMRPECFLDEDGVTEYLTQHQHHQLL</sequence>
<protein>
    <recommendedName>
        <fullName evidence="3">F-box domain-containing protein</fullName>
    </recommendedName>
</protein>
<dbReference type="Proteomes" id="UP001446871">
    <property type="component" value="Unassembled WGS sequence"/>
</dbReference>
<name>A0ABR1TIB4_9PEZI</name>
<evidence type="ECO:0000313" key="2">
    <source>
        <dbReference type="Proteomes" id="UP001446871"/>
    </source>
</evidence>
<keyword evidence="2" id="KW-1185">Reference proteome</keyword>
<organism evidence="1 2">
    <name type="scientific">Apiospora saccharicola</name>
    <dbReference type="NCBI Taxonomy" id="335842"/>
    <lineage>
        <taxon>Eukaryota</taxon>
        <taxon>Fungi</taxon>
        <taxon>Dikarya</taxon>
        <taxon>Ascomycota</taxon>
        <taxon>Pezizomycotina</taxon>
        <taxon>Sordariomycetes</taxon>
        <taxon>Xylariomycetidae</taxon>
        <taxon>Amphisphaeriales</taxon>
        <taxon>Apiosporaceae</taxon>
        <taxon>Apiospora</taxon>
    </lineage>
</organism>
<comment type="caution">
    <text evidence="1">The sequence shown here is derived from an EMBL/GenBank/DDBJ whole genome shotgun (WGS) entry which is preliminary data.</text>
</comment>
<reference evidence="1 2" key="1">
    <citation type="submission" date="2023-01" db="EMBL/GenBank/DDBJ databases">
        <title>Analysis of 21 Apiospora genomes using comparative genomics revels a genus with tremendous synthesis potential of carbohydrate active enzymes and secondary metabolites.</title>
        <authorList>
            <person name="Sorensen T."/>
        </authorList>
    </citation>
    <scope>NUCLEOTIDE SEQUENCE [LARGE SCALE GENOMIC DNA]</scope>
    <source>
        <strain evidence="1 2">CBS 83171</strain>
    </source>
</reference>
<evidence type="ECO:0000313" key="1">
    <source>
        <dbReference type="EMBL" id="KAK8046117.1"/>
    </source>
</evidence>
<dbReference type="EMBL" id="JAQQWM010000009">
    <property type="protein sequence ID" value="KAK8046117.1"/>
    <property type="molecule type" value="Genomic_DNA"/>
</dbReference>
<proteinExistence type="predicted"/>
<evidence type="ECO:0008006" key="3">
    <source>
        <dbReference type="Google" id="ProtNLM"/>
    </source>
</evidence>